<feature type="transmembrane region" description="Helical" evidence="17">
    <location>
        <begin position="2756"/>
        <end position="2779"/>
    </location>
</feature>
<dbReference type="GO" id="GO:0005509">
    <property type="term" value="F:calcium ion binding"/>
    <property type="evidence" value="ECO:0007669"/>
    <property type="project" value="UniProtKB-UniRule"/>
</dbReference>
<dbReference type="PRINTS" id="PR00205">
    <property type="entry name" value="CADHERIN"/>
</dbReference>
<dbReference type="PROSITE" id="PS00232">
    <property type="entry name" value="CADHERIN_1"/>
    <property type="match status" value="7"/>
</dbReference>
<dbReference type="CDD" id="cd11304">
    <property type="entry name" value="Cadherin_repeat"/>
    <property type="match status" value="18"/>
</dbReference>
<dbReference type="SMART" id="SM00282">
    <property type="entry name" value="LamG"/>
    <property type="match status" value="2"/>
</dbReference>
<evidence type="ECO:0000256" key="17">
    <source>
        <dbReference type="SAM" id="Phobius"/>
    </source>
</evidence>
<evidence type="ECO:0000256" key="2">
    <source>
        <dbReference type="ARBA" id="ARBA00004251"/>
    </source>
</evidence>
<dbReference type="Pfam" id="PF00008">
    <property type="entry name" value="EGF"/>
    <property type="match status" value="1"/>
</dbReference>
<dbReference type="GO" id="GO:0042067">
    <property type="term" value="P:establishment of ommatidial planar polarity"/>
    <property type="evidence" value="ECO:0007669"/>
    <property type="project" value="UniProtKB-ARBA"/>
</dbReference>
<dbReference type="GO" id="GO:0016324">
    <property type="term" value="C:apical plasma membrane"/>
    <property type="evidence" value="ECO:0007669"/>
    <property type="project" value="UniProtKB-SubCell"/>
</dbReference>
<evidence type="ECO:0000256" key="15">
    <source>
        <dbReference type="PROSITE-ProRule" id="PRU00076"/>
    </source>
</evidence>
<comment type="caution">
    <text evidence="21">The sequence shown here is derived from an EMBL/GenBank/DDBJ whole genome shotgun (WGS) entry which is preliminary data.</text>
</comment>
<evidence type="ECO:0008006" key="23">
    <source>
        <dbReference type="Google" id="ProtNLM"/>
    </source>
</evidence>
<dbReference type="PANTHER" id="PTHR24025:SF31">
    <property type="entry name" value="NEURAL-CADHERIN"/>
    <property type="match status" value="1"/>
</dbReference>
<feature type="domain" description="Cadherin" evidence="20">
    <location>
        <begin position="1614"/>
        <end position="1719"/>
    </location>
</feature>
<feature type="domain" description="Cadherin" evidence="20">
    <location>
        <begin position="1300"/>
        <end position="1404"/>
    </location>
</feature>
<feature type="domain" description="Cadherin" evidence="20">
    <location>
        <begin position="1510"/>
        <end position="1613"/>
    </location>
</feature>
<dbReference type="GO" id="GO:0016339">
    <property type="term" value="P:calcium-dependent cell-cell adhesion via plasma membrane cell adhesion molecules"/>
    <property type="evidence" value="ECO:0007669"/>
    <property type="project" value="UniProtKB-ARBA"/>
</dbReference>
<dbReference type="SMART" id="SM00181">
    <property type="entry name" value="EGF"/>
    <property type="match status" value="4"/>
</dbReference>
<feature type="compositionally biased region" description="Low complexity" evidence="16">
    <location>
        <begin position="3183"/>
        <end position="3192"/>
    </location>
</feature>
<keyword evidence="9" id="KW-0130">Cell adhesion</keyword>
<feature type="domain" description="Laminin G" evidence="18">
    <location>
        <begin position="2293"/>
        <end position="2487"/>
    </location>
</feature>
<dbReference type="FunFam" id="2.60.120.200:FF:000207">
    <property type="entry name" value="Cadherin-related tumor suppressor"/>
    <property type="match status" value="1"/>
</dbReference>
<dbReference type="FunFam" id="2.60.40.60:FF:000035">
    <property type="entry name" value="Protocadherin Fat 3"/>
    <property type="match status" value="1"/>
</dbReference>
<feature type="domain" description="Cadherin" evidence="20">
    <location>
        <begin position="137"/>
        <end position="241"/>
    </location>
</feature>
<dbReference type="FunFam" id="2.60.40.60:FF:000118">
    <property type="entry name" value="protocadherin Fat 4"/>
    <property type="match status" value="1"/>
</dbReference>
<dbReference type="FunFam" id="2.10.25.10:FF:000594">
    <property type="entry name" value="cadherin-related tumor suppressor"/>
    <property type="match status" value="1"/>
</dbReference>
<feature type="compositionally biased region" description="Polar residues" evidence="16">
    <location>
        <begin position="2792"/>
        <end position="2809"/>
    </location>
</feature>
<protein>
    <recommendedName>
        <fullName evidence="23">Cadherin-related tumor suppressor</fullName>
    </recommendedName>
</protein>
<evidence type="ECO:0000256" key="7">
    <source>
        <dbReference type="ARBA" id="ARBA00022737"/>
    </source>
</evidence>
<dbReference type="SMART" id="SM00112">
    <property type="entry name" value="CA"/>
    <property type="match status" value="18"/>
</dbReference>
<dbReference type="GO" id="GO:0090251">
    <property type="term" value="P:protein localization involved in establishment of planar polarity"/>
    <property type="evidence" value="ECO:0007669"/>
    <property type="project" value="UniProtKB-ARBA"/>
</dbReference>
<evidence type="ECO:0000256" key="12">
    <source>
        <dbReference type="ARBA" id="ARBA00023157"/>
    </source>
</evidence>
<evidence type="ECO:0000256" key="3">
    <source>
        <dbReference type="ARBA" id="ARBA00022475"/>
    </source>
</evidence>
<sequence>MSHVINSTPNKGPLIQTKTSLLVQITVLDKNDSPPSFKNLPMYFSVSEDLGLGQSVATVKAEDPDTIGELRYTIIKGNDGHFAINEESGVLQLVEALDRETKDVYKLIVRAGDGNQYTDATLTIEVTDTNDNPPVFDESVYSFDIPENAIRGSKIGEVHAVDHDLGVNSQLTYTVISDWANDVFSLNPQSGVFTLTSRLDYEEVQHYILVVQAQDAGHPSLSSTLTVYANVLDLNDNSPIFDPMSYSKEIFENASISTTILTVSATDLDSGNNGRVIYSITSGDDKGHFKILPNGDILVNKALDREEQAQYNLMVTAIDQAEDPEERLSSTVQVTITLRDVNDMSPVFITPNETAVAENIPMNTVVMAIKAMDKDEGRNGYIEYLLANDPVTNGIFVLGPVDGLLRVSGNIDREMRNNYTLLITAKDRGEPPRATQMKLFVKILDENDNSPIFDPKKYSAIKPENSSIGASVLQVSATDIDEGLNGQVRYSITNGDTNRDFTIAEDTGVIRVAKNLNYERKSEYVLTVRAEDCAGDNDDYIRSDEANVTITISDINDNPPTFLDSPYLAYIMENTIPPNGGYVITVQAYDADTMPFNALVKYFIKEGDTDIFRINATTGEISLMRALDRELQAEYTLSLVAMDTGSPPLTGTGSVKIMVQDVNDHSPEFKRKFYHGSITENSPSGSWVITATAIDKDAGLNAKIKYSLIGDKADRFSINQETGVIVTTQVLDREETSSYTFTMVAQDCSTTDPKASAVNLSITVLDENDNSPSFSSPVYEVYISDETKKDQFVFGAKATDNDSGSNSKVTYTLKGQHASNFMIDSNTGALKASHDLKESFTNTFNLEIEAADGGLTSRKSSAKLKVFLKQDHLFPRFLSGSRTSFILPENAKHGKIIGKFEATSPKQGRVGSIRYSIAGGNIGDALSIDKVTGEVQVAEKGLDFESFHHYNVWIEAKDSDSPALGSVLQLVINVTDTNDNAPVFSTPVYNASVLEAEAPPLTVIQVSATDADSGMNGRISYKLLETFEDTFEIDSDTGEIYTNNKLDREDIPFYEIPVVAVDHGISQLTGTATVLVTVLDVNDNPPVFTRLFSVNVTENAEIGSFVIQVTSSDQDIGENANATYRFTENPTGKFKIDPISGNVTVAGFLDREQQDEYLLKLAAEDGAWSNETPLTITIQDQNDNAPEFEHSYYSFNFPELQRDKVFIGQVIATDRDKHGPNSVISYSSQQPSDLFTVDPASGEIFSKRSLKYKYTQLEASPENTYSITILATDNGKPPMSSECLVTINVVDSNNNAPEFTQNEYLVPVPKDAAQGNHLLKVLAKDTKDVGVNAEIEYVVINGNGSRYFNVDKKTGWISVKEKVNRIGSVYNLVVRALDKGIPPQHDDVTVTLIVSGENMFSPVFTVLSYQVIVPENEPIGSTILMVNASDRDLGPNGMIRYHITAGNERNIFEMNEITGAVSILQPLDYDTVAEYKLNITARDLGTIPRETTATLTVTLTDINDNAPVFNQTSYDVSLSENLPPGTSVCQLKATDIDSPKNSIILYSISGGSGRDLFEIDVKTGEISSTSSFDYEERKMYHLNIIASNPDSNMLGVTEVKIHITGVNEYYPRFIQPVFQFEVSESTEIGRVIGTIHATDQDAGEDGKIYYLFVGSSNDRGFAINPETGNINVARNLDRETQNRIVLTVMAKNAGGIRGNDTDEAQVIVTVQDGNDPPEFVRGVYDAHVSEGALLGTTVLTVKAVDKDVRPQNNQFSYSIIGGNIEQAFKIDQQSGEIQTARSLDRETVEMYSLIVGAIDTGSPPETGTATVKIHLTDINDNGPIFDPPQVGKVMENEPPGTRIMMLSAKDPDLPPNGAPFSYILVGGKHKDFVNIDKHTGIVTTRRSLDREQFPELEILVEVEDSGIPKIKSQHTIKIIVLDQNDSPSTSRSVHVIVHAFNNAYPVGKIANVHPNDPDLTGDYRCRILQKSSATSVLSIPQACDLFTSVITPNEGYSISVSGNDGKHQDVVSTITVEYQTFTNMTVDNSITLRISKMKSKNFLQHVYRGMLDYLRDGLEYRETVLLYSLYEVGEDTEVTVAIKTDTGYKDKNYVREKFKEKREVLLSNFNLQNIIVDFSPCTEDTCDNGGICTHEIKVNRKTVITDSQNVIFTSPLIIHEKTCQCANGFTGDNCEKRQDPCSPNPCKNNSQCRKQGFNFQCICPPQKDGKYCELERGDVCLNNPCRNGGSCRPSPDGSSFFCLCRPGFRGNQCEALADSCRPNPCLFGGLCVSLKPGYKCSCIDGRYGRHCEKSTYGFQDLSYMTFPSLDAATNDISLIFSTTKSNSLLVYNYGSQTGGRSDFVALELIHGEAVFSFGGARTAITSISVHGKKRNLADGSWHKITATRNGRVVSLSVGSCNENGDVCDDCKPGDSSCYTDDIGPAGTLNFNNNPLYIGGLLDADPILERPGQIHSDSLVGCVHSISVNGRLLNLSNPIHSENIKNNCARRISCGKSSENHCEEAGSCLERWNTINCMCGNNLIAPNCGGALRSVSVSSGGYIEFVPSNIHKRMQLLESFYKGSTVWSTTKHRRTRSTNNTQVSKSVSFVFRTMDMNGVLFYSTSNNYYTSLEIINGELIYMSKLSNSVNMTAPQATIADGSWHNLTLYSHGRGLQMLLDGVKVGEELDSAGVHDFLDPYLTYISLGGANRNLYFVKDSSPPSFEGCFANFTVNNEIQPFTVPGSIFHEVKLIGKVSNDCKGLIGIGTSKQTDPLSIGITLVIVFFVVLLVAILVSFLVFRLRKQHKEKSGPHGSTTGIHSKQNGNSSSMGISLNSIGDSILGRNMHANDTSLGYHNENGDVIRGIGGHSLVGPELLSKKYKDRDIPSGELPRPQRPDIIEREVVSKSPPIRDEHHPPLPPNSNHNHDHSTDMNSELPEHYDLENASSIAPSDIDIVYHYKGYREAGGVRKYKATPPSVGGYHHKHSAAQGQAQHRHSPHHPGAFPPRAPPVTSPSSRPHQTTPLARLSPSSEMSSAHPRILTLHDISGKPLQSALLATTSSSGGVGKDALNSNSERSLNSPVMSQLSGQSSGSRKGQVPVPASNPSPGMTLTAEELERLNGRPRNSSLVSTLDAVSSSSEAPRGNVNNHLNHLRRSPVPETHHSSTTTDESGNDSFTCSEIEYDNSSITGDKYKTNESEPMRNNSSSSSKNNVLPPSYDGFDSSYRGSMSTLVASDDEMGNGQMYRPSTGSPSTATLGWDYFLNWGPNFDSLAGVFKDIAELPESVNSRVPSSLRLANAPKPSEEYV</sequence>
<dbReference type="InterPro" id="IPR015919">
    <property type="entry name" value="Cadherin-like_sf"/>
</dbReference>
<evidence type="ECO:0000313" key="21">
    <source>
        <dbReference type="EMBL" id="KAK9886911.1"/>
    </source>
</evidence>
<dbReference type="FunFam" id="2.60.40.60:FF:000106">
    <property type="entry name" value="FAT atypical cadherin 4"/>
    <property type="match status" value="1"/>
</dbReference>
<dbReference type="GO" id="GO:0048638">
    <property type="term" value="P:regulation of developmental growth"/>
    <property type="evidence" value="ECO:0007669"/>
    <property type="project" value="UniProtKB-ARBA"/>
</dbReference>
<dbReference type="CDD" id="cd00110">
    <property type="entry name" value="LamG"/>
    <property type="match status" value="2"/>
</dbReference>
<keyword evidence="13" id="KW-0325">Glycoprotein</keyword>
<feature type="region of interest" description="Disordered" evidence="16">
    <location>
        <begin position="2787"/>
        <end position="2809"/>
    </location>
</feature>
<dbReference type="Pfam" id="PF00054">
    <property type="entry name" value="Laminin_G_1"/>
    <property type="match status" value="1"/>
</dbReference>
<keyword evidence="5 17" id="KW-0812">Transmembrane</keyword>
<feature type="domain" description="Cadherin" evidence="20">
    <location>
        <begin position="348"/>
        <end position="453"/>
    </location>
</feature>
<evidence type="ECO:0000256" key="14">
    <source>
        <dbReference type="PROSITE-ProRule" id="PRU00043"/>
    </source>
</evidence>
<gene>
    <name evidence="21" type="ORF">WA026_019169</name>
</gene>
<dbReference type="InterPro" id="IPR050971">
    <property type="entry name" value="Cadherin-domain_protein"/>
</dbReference>
<dbReference type="GO" id="GO:0001737">
    <property type="term" value="P:establishment of imaginal disc-derived wing hair orientation"/>
    <property type="evidence" value="ECO:0007669"/>
    <property type="project" value="UniProtKB-ARBA"/>
</dbReference>
<comment type="subcellular location">
    <subcellularLocation>
        <location evidence="1">Apical cell membrane</location>
    </subcellularLocation>
    <subcellularLocation>
        <location evidence="2">Cell membrane</location>
        <topology evidence="2">Single-pass type I membrane protein</topology>
    </subcellularLocation>
</comment>
<dbReference type="InterPro" id="IPR002126">
    <property type="entry name" value="Cadherin-like_dom"/>
</dbReference>
<feature type="compositionally biased region" description="Pro residues" evidence="16">
    <location>
        <begin position="2983"/>
        <end position="2992"/>
    </location>
</feature>
<feature type="domain" description="Cadherin" evidence="20">
    <location>
        <begin position="1825"/>
        <end position="1929"/>
    </location>
</feature>
<evidence type="ECO:0000256" key="10">
    <source>
        <dbReference type="ARBA" id="ARBA00022989"/>
    </source>
</evidence>
<dbReference type="FunFam" id="2.60.40.60:FF:000101">
    <property type="entry name" value="FAT atypical cadherin 4"/>
    <property type="match status" value="1"/>
</dbReference>
<feature type="domain" description="Cadherin" evidence="20">
    <location>
        <begin position="563"/>
        <end position="669"/>
    </location>
</feature>
<feature type="compositionally biased region" description="Polar residues" evidence="16">
    <location>
        <begin position="2993"/>
        <end position="3014"/>
    </location>
</feature>
<dbReference type="FunFam" id="2.60.40.60:FF:000020">
    <property type="entry name" value="Dachsous cadherin-related 1b"/>
    <property type="match status" value="1"/>
</dbReference>
<proteinExistence type="predicted"/>
<dbReference type="GO" id="GO:0051239">
    <property type="term" value="P:regulation of multicellular organismal process"/>
    <property type="evidence" value="ECO:0007669"/>
    <property type="project" value="UniProtKB-ARBA"/>
</dbReference>
<feature type="disulfide bond" evidence="15">
    <location>
        <begin position="2225"/>
        <end position="2242"/>
    </location>
</feature>
<evidence type="ECO:0000256" key="4">
    <source>
        <dbReference type="ARBA" id="ARBA00022536"/>
    </source>
</evidence>
<dbReference type="FunFam" id="2.60.40.60:FF:000116">
    <property type="entry name" value="Dachsous cadherin-related 2"/>
    <property type="match status" value="2"/>
</dbReference>
<feature type="compositionally biased region" description="Polar residues" evidence="16">
    <location>
        <begin position="3103"/>
        <end position="3130"/>
    </location>
</feature>
<keyword evidence="22" id="KW-1185">Reference proteome</keyword>
<dbReference type="SUPFAM" id="SSF49313">
    <property type="entry name" value="Cadherin-like"/>
    <property type="match status" value="18"/>
</dbReference>
<feature type="domain" description="Cadherin" evidence="20">
    <location>
        <begin position="670"/>
        <end position="774"/>
    </location>
</feature>
<feature type="compositionally biased region" description="Basic and acidic residues" evidence="16">
    <location>
        <begin position="3171"/>
        <end position="3180"/>
    </location>
</feature>
<feature type="domain" description="Cadherin" evidence="20">
    <location>
        <begin position="985"/>
        <end position="1088"/>
    </location>
</feature>
<keyword evidence="12 15" id="KW-1015">Disulfide bond</keyword>
<dbReference type="GO" id="GO:0005911">
    <property type="term" value="C:cell-cell junction"/>
    <property type="evidence" value="ECO:0007669"/>
    <property type="project" value="TreeGrafter"/>
</dbReference>
<feature type="domain" description="Cadherin" evidence="20">
    <location>
        <begin position="775"/>
        <end position="877"/>
    </location>
</feature>
<dbReference type="FunFam" id="2.60.40.60:FF:000286">
    <property type="entry name" value="Cadherin-related tumor suppressor"/>
    <property type="match status" value="1"/>
</dbReference>
<dbReference type="Gene3D" id="2.10.25.10">
    <property type="entry name" value="Laminin"/>
    <property type="match status" value="4"/>
</dbReference>
<dbReference type="FunFam" id="2.60.40.60:FF:000080">
    <property type="entry name" value="FAT atypical cadherin 1"/>
    <property type="match status" value="2"/>
</dbReference>
<dbReference type="Gene3D" id="2.60.120.200">
    <property type="match status" value="2"/>
</dbReference>
<feature type="region of interest" description="Disordered" evidence="16">
    <location>
        <begin position="2886"/>
        <end position="2915"/>
    </location>
</feature>
<dbReference type="PROSITE" id="PS50026">
    <property type="entry name" value="EGF_3"/>
    <property type="match status" value="4"/>
</dbReference>
<keyword evidence="4 15" id="KW-0245">EGF-like domain</keyword>
<feature type="domain" description="Cadherin" evidence="20">
    <location>
        <begin position="879"/>
        <end position="984"/>
    </location>
</feature>
<dbReference type="PROSITE" id="PS01186">
    <property type="entry name" value="EGF_2"/>
    <property type="match status" value="2"/>
</dbReference>
<evidence type="ECO:0000256" key="16">
    <source>
        <dbReference type="SAM" id="MobiDB-lite"/>
    </source>
</evidence>
<dbReference type="GO" id="GO:0035332">
    <property type="term" value="P:positive regulation of hippo signaling"/>
    <property type="evidence" value="ECO:0007669"/>
    <property type="project" value="UniProtKB-ARBA"/>
</dbReference>
<dbReference type="InterPro" id="IPR001881">
    <property type="entry name" value="EGF-like_Ca-bd_dom"/>
</dbReference>
<dbReference type="FunFam" id="2.60.40.60:FF:000013">
    <property type="entry name" value="Cadherin EGF LAG seven-pass G-type receptor"/>
    <property type="match status" value="1"/>
</dbReference>
<dbReference type="InterPro" id="IPR001791">
    <property type="entry name" value="Laminin_G"/>
</dbReference>
<dbReference type="Gene3D" id="2.60.40.60">
    <property type="entry name" value="Cadherins"/>
    <property type="match status" value="18"/>
</dbReference>
<feature type="domain" description="Cadherin" evidence="20">
    <location>
        <begin position="1088"/>
        <end position="1188"/>
    </location>
</feature>
<dbReference type="PROSITE" id="PS50268">
    <property type="entry name" value="CADHERIN_2"/>
    <property type="match status" value="18"/>
</dbReference>
<accession>A0AAW1V1J4</accession>
<evidence type="ECO:0000256" key="6">
    <source>
        <dbReference type="ARBA" id="ARBA00022729"/>
    </source>
</evidence>
<keyword evidence="7" id="KW-0677">Repeat</keyword>
<feature type="domain" description="Cadherin" evidence="20">
    <location>
        <begin position="242"/>
        <end position="348"/>
    </location>
</feature>
<dbReference type="GO" id="GO:0007156">
    <property type="term" value="P:homophilic cell adhesion via plasma membrane adhesion molecules"/>
    <property type="evidence" value="ECO:0007669"/>
    <property type="project" value="InterPro"/>
</dbReference>
<dbReference type="FunFam" id="2.60.40.60:FF:000037">
    <property type="entry name" value="FAT atypical cadherin 1"/>
    <property type="match status" value="1"/>
</dbReference>
<feature type="compositionally biased region" description="Polar residues" evidence="16">
    <location>
        <begin position="3149"/>
        <end position="3169"/>
    </location>
</feature>
<dbReference type="GO" id="GO:0050839">
    <property type="term" value="F:cell adhesion molecule binding"/>
    <property type="evidence" value="ECO:0007669"/>
    <property type="project" value="UniProtKB-ARBA"/>
</dbReference>
<feature type="disulfide bond" evidence="15">
    <location>
        <begin position="2165"/>
        <end position="2174"/>
    </location>
</feature>
<dbReference type="GO" id="GO:0016327">
    <property type="term" value="C:apicolateral plasma membrane"/>
    <property type="evidence" value="ECO:0007669"/>
    <property type="project" value="UniProtKB-ARBA"/>
</dbReference>
<dbReference type="GO" id="GO:0022603">
    <property type="term" value="P:regulation of anatomical structure morphogenesis"/>
    <property type="evidence" value="ECO:0007669"/>
    <property type="project" value="UniProtKB-ARBA"/>
</dbReference>
<feature type="domain" description="EGF-like" evidence="19">
    <location>
        <begin position="2117"/>
        <end position="2175"/>
    </location>
</feature>
<dbReference type="InterPro" id="IPR020894">
    <property type="entry name" value="Cadherin_CS"/>
</dbReference>
<evidence type="ECO:0000256" key="11">
    <source>
        <dbReference type="ARBA" id="ARBA00023136"/>
    </source>
</evidence>
<dbReference type="FunFam" id="2.60.40.60:FF:000032">
    <property type="entry name" value="FAT atypical cadherin 1"/>
    <property type="match status" value="1"/>
</dbReference>
<keyword evidence="6" id="KW-0732">Signal</keyword>
<evidence type="ECO:0000256" key="13">
    <source>
        <dbReference type="ARBA" id="ARBA00023180"/>
    </source>
</evidence>
<organism evidence="21 22">
    <name type="scientific">Henosepilachna vigintioctopunctata</name>
    <dbReference type="NCBI Taxonomy" id="420089"/>
    <lineage>
        <taxon>Eukaryota</taxon>
        <taxon>Metazoa</taxon>
        <taxon>Ecdysozoa</taxon>
        <taxon>Arthropoda</taxon>
        <taxon>Hexapoda</taxon>
        <taxon>Insecta</taxon>
        <taxon>Pterygota</taxon>
        <taxon>Neoptera</taxon>
        <taxon>Endopterygota</taxon>
        <taxon>Coleoptera</taxon>
        <taxon>Polyphaga</taxon>
        <taxon>Cucujiformia</taxon>
        <taxon>Coccinelloidea</taxon>
        <taxon>Coccinellidae</taxon>
        <taxon>Epilachninae</taxon>
        <taxon>Epilachnini</taxon>
        <taxon>Henosepilachna</taxon>
    </lineage>
</organism>
<feature type="domain" description="EGF-like" evidence="19">
    <location>
        <begin position="2256"/>
        <end position="2292"/>
    </location>
</feature>
<evidence type="ECO:0000259" key="20">
    <source>
        <dbReference type="PROSITE" id="PS50268"/>
    </source>
</evidence>
<evidence type="ECO:0000259" key="18">
    <source>
        <dbReference type="PROSITE" id="PS50025"/>
    </source>
</evidence>
<feature type="domain" description="Cadherin" evidence="20">
    <location>
        <begin position="1720"/>
        <end position="1825"/>
    </location>
</feature>
<dbReference type="GO" id="GO:0035159">
    <property type="term" value="P:regulation of tube length, open tracheal system"/>
    <property type="evidence" value="ECO:0007669"/>
    <property type="project" value="UniProtKB-ARBA"/>
</dbReference>
<feature type="domain" description="Laminin G" evidence="18">
    <location>
        <begin position="2561"/>
        <end position="2739"/>
    </location>
</feature>
<comment type="caution">
    <text evidence="15">Lacks conserved residue(s) required for the propagation of feature annotation.</text>
</comment>
<feature type="compositionally biased region" description="Polar residues" evidence="16">
    <location>
        <begin position="3050"/>
        <end position="3074"/>
    </location>
</feature>
<feature type="region of interest" description="Disordered" evidence="16">
    <location>
        <begin position="3039"/>
        <end position="3197"/>
    </location>
</feature>
<dbReference type="GO" id="GO:0007010">
    <property type="term" value="P:cytoskeleton organization"/>
    <property type="evidence" value="ECO:0007669"/>
    <property type="project" value="UniProtKB-ARBA"/>
</dbReference>
<dbReference type="GO" id="GO:0048589">
    <property type="term" value="P:developmental growth"/>
    <property type="evidence" value="ECO:0007669"/>
    <property type="project" value="UniProtKB-ARBA"/>
</dbReference>
<feature type="disulfide bond" evidence="15">
    <location>
        <begin position="2244"/>
        <end position="2253"/>
    </location>
</feature>
<dbReference type="PROSITE" id="PS50025">
    <property type="entry name" value="LAM_G_DOMAIN"/>
    <property type="match status" value="2"/>
</dbReference>
<keyword evidence="11 17" id="KW-0472">Membrane</keyword>
<dbReference type="Pfam" id="PF00028">
    <property type="entry name" value="Cadherin"/>
    <property type="match status" value="18"/>
</dbReference>
<keyword evidence="8 14" id="KW-0106">Calcium</keyword>
<feature type="compositionally biased region" description="Basic and acidic residues" evidence="16">
    <location>
        <begin position="2886"/>
        <end position="2896"/>
    </location>
</feature>
<dbReference type="PANTHER" id="PTHR24025">
    <property type="entry name" value="DESMOGLEIN FAMILY MEMBER"/>
    <property type="match status" value="1"/>
</dbReference>
<evidence type="ECO:0000313" key="22">
    <source>
        <dbReference type="Proteomes" id="UP001431783"/>
    </source>
</evidence>
<dbReference type="FunFam" id="2.60.40.60:FF:000039">
    <property type="entry name" value="FAT atypical cadherin 3"/>
    <property type="match status" value="1"/>
</dbReference>
<dbReference type="InterPro" id="IPR000742">
    <property type="entry name" value="EGF"/>
</dbReference>
<dbReference type="SUPFAM" id="SSF57196">
    <property type="entry name" value="EGF/Laminin"/>
    <property type="match status" value="2"/>
</dbReference>
<dbReference type="PROSITE" id="PS00022">
    <property type="entry name" value="EGF_1"/>
    <property type="match status" value="4"/>
</dbReference>
<dbReference type="Proteomes" id="UP001431783">
    <property type="component" value="Unassembled WGS sequence"/>
</dbReference>
<dbReference type="CDD" id="cd00054">
    <property type="entry name" value="EGF_CA"/>
    <property type="match status" value="3"/>
</dbReference>
<keyword evidence="10 17" id="KW-1133">Transmembrane helix</keyword>
<dbReference type="SMART" id="SM00179">
    <property type="entry name" value="EGF_CA"/>
    <property type="match status" value="2"/>
</dbReference>
<evidence type="ECO:0000259" key="19">
    <source>
        <dbReference type="PROSITE" id="PS50026"/>
    </source>
</evidence>
<dbReference type="Pfam" id="PF02210">
    <property type="entry name" value="Laminin_G_2"/>
    <property type="match status" value="1"/>
</dbReference>
<reference evidence="21 22" key="1">
    <citation type="submission" date="2023-03" db="EMBL/GenBank/DDBJ databases">
        <title>Genome insight into feeding habits of ladybird beetles.</title>
        <authorList>
            <person name="Li H.-S."/>
            <person name="Huang Y.-H."/>
            <person name="Pang H."/>
        </authorList>
    </citation>
    <scope>NUCLEOTIDE SEQUENCE [LARGE SCALE GENOMIC DNA]</scope>
    <source>
        <strain evidence="21">SYSU_2023b</strain>
        <tissue evidence="21">Whole body</tissue>
    </source>
</reference>
<dbReference type="SUPFAM" id="SSF49899">
    <property type="entry name" value="Concanavalin A-like lectins/glucanases"/>
    <property type="match status" value="2"/>
</dbReference>
<dbReference type="InterPro" id="IPR013320">
    <property type="entry name" value="ConA-like_dom_sf"/>
</dbReference>
<evidence type="ECO:0000256" key="8">
    <source>
        <dbReference type="ARBA" id="ARBA00022837"/>
    </source>
</evidence>
<feature type="disulfide bond" evidence="15">
    <location>
        <begin position="2282"/>
        <end position="2291"/>
    </location>
</feature>
<feature type="disulfide bond" evidence="15">
    <location>
        <begin position="2203"/>
        <end position="2212"/>
    </location>
</feature>
<feature type="domain" description="EGF-like" evidence="19">
    <location>
        <begin position="2216"/>
        <end position="2254"/>
    </location>
</feature>
<feature type="region of interest" description="Disordered" evidence="16">
    <location>
        <begin position="2950"/>
        <end position="3017"/>
    </location>
</feature>
<evidence type="ECO:0000256" key="9">
    <source>
        <dbReference type="ARBA" id="ARBA00022889"/>
    </source>
</evidence>
<evidence type="ECO:0000256" key="5">
    <source>
        <dbReference type="ARBA" id="ARBA00022692"/>
    </source>
</evidence>
<keyword evidence="3" id="KW-1003">Cell membrane</keyword>
<feature type="domain" description="Cadherin" evidence="20">
    <location>
        <begin position="38"/>
        <end position="136"/>
    </location>
</feature>
<feature type="domain" description="Cadherin" evidence="20">
    <location>
        <begin position="1189"/>
        <end position="1299"/>
    </location>
</feature>
<feature type="domain" description="Cadherin" evidence="20">
    <location>
        <begin position="454"/>
        <end position="562"/>
    </location>
</feature>
<evidence type="ECO:0000256" key="1">
    <source>
        <dbReference type="ARBA" id="ARBA00004221"/>
    </source>
</evidence>
<dbReference type="EMBL" id="JARQZJ010000103">
    <property type="protein sequence ID" value="KAK9886911.1"/>
    <property type="molecule type" value="Genomic_DNA"/>
</dbReference>
<dbReference type="FunFam" id="2.60.40.60:FF:000033">
    <property type="entry name" value="FAT atypical cadherin 1"/>
    <property type="match status" value="2"/>
</dbReference>
<feature type="domain" description="EGF-like" evidence="19">
    <location>
        <begin position="2177"/>
        <end position="2213"/>
    </location>
</feature>
<name>A0AAW1V1J4_9CUCU</name>
<feature type="compositionally biased region" description="Basic and acidic residues" evidence="16">
    <location>
        <begin position="2904"/>
        <end position="2915"/>
    </location>
</feature>
<feature type="domain" description="Cadherin" evidence="20">
    <location>
        <begin position="1405"/>
        <end position="1509"/>
    </location>
</feature>
<dbReference type="FunFam" id="2.60.40.60:FF:000029">
    <property type="entry name" value="Cadherin EGF LAG seven-pass G-type receptor 3"/>
    <property type="match status" value="1"/>
</dbReference>